<accession>A0A4Y2B0J9</accession>
<feature type="non-terminal residue" evidence="2">
    <location>
        <position position="1"/>
    </location>
</feature>
<evidence type="ECO:0000313" key="2">
    <source>
        <dbReference type="EMBL" id="GBL85528.1"/>
    </source>
</evidence>
<dbReference type="Proteomes" id="UP000499080">
    <property type="component" value="Unassembled WGS sequence"/>
</dbReference>
<comment type="caution">
    <text evidence="2">The sequence shown here is derived from an EMBL/GenBank/DDBJ whole genome shotgun (WGS) entry which is preliminary data.</text>
</comment>
<protein>
    <submittedName>
        <fullName evidence="2">Uncharacterized protein</fullName>
    </submittedName>
</protein>
<evidence type="ECO:0000313" key="3">
    <source>
        <dbReference type="Proteomes" id="UP000499080"/>
    </source>
</evidence>
<proteinExistence type="predicted"/>
<name>A0A4Y2B0J9_ARAVE</name>
<sequence>RRIAVGQGEDQNAPSESRRPGSLDDREDEARKETVDREPAHPRHLRAGEQSEQAALHGERGAALAHQAGRAELPLRFLLW</sequence>
<organism evidence="2 3">
    <name type="scientific">Araneus ventricosus</name>
    <name type="common">Orbweaver spider</name>
    <name type="synonym">Epeira ventricosa</name>
    <dbReference type="NCBI Taxonomy" id="182803"/>
    <lineage>
        <taxon>Eukaryota</taxon>
        <taxon>Metazoa</taxon>
        <taxon>Ecdysozoa</taxon>
        <taxon>Arthropoda</taxon>
        <taxon>Chelicerata</taxon>
        <taxon>Arachnida</taxon>
        <taxon>Araneae</taxon>
        <taxon>Araneomorphae</taxon>
        <taxon>Entelegynae</taxon>
        <taxon>Araneoidea</taxon>
        <taxon>Araneidae</taxon>
        <taxon>Araneus</taxon>
    </lineage>
</organism>
<reference evidence="2 3" key="1">
    <citation type="journal article" date="2019" name="Sci. Rep.">
        <title>Orb-weaving spider Araneus ventricosus genome elucidates the spidroin gene catalogue.</title>
        <authorList>
            <person name="Kono N."/>
            <person name="Nakamura H."/>
            <person name="Ohtoshi R."/>
            <person name="Moran D.A.P."/>
            <person name="Shinohara A."/>
            <person name="Yoshida Y."/>
            <person name="Fujiwara M."/>
            <person name="Mori M."/>
            <person name="Tomita M."/>
            <person name="Arakawa K."/>
        </authorList>
    </citation>
    <scope>NUCLEOTIDE SEQUENCE [LARGE SCALE GENOMIC DNA]</scope>
</reference>
<feature type="region of interest" description="Disordered" evidence="1">
    <location>
        <begin position="1"/>
        <end position="63"/>
    </location>
</feature>
<keyword evidence="3" id="KW-1185">Reference proteome</keyword>
<evidence type="ECO:0000256" key="1">
    <source>
        <dbReference type="SAM" id="MobiDB-lite"/>
    </source>
</evidence>
<dbReference type="AlphaFoldDB" id="A0A4Y2B0J9"/>
<dbReference type="EMBL" id="BGPR01158172">
    <property type="protein sequence ID" value="GBL85528.1"/>
    <property type="molecule type" value="Genomic_DNA"/>
</dbReference>
<gene>
    <name evidence="2" type="ORF">AVEN_51486_1</name>
</gene>
<feature type="compositionally biased region" description="Basic and acidic residues" evidence="1">
    <location>
        <begin position="16"/>
        <end position="49"/>
    </location>
</feature>